<comment type="similarity">
    <text evidence="1">Belongs to the peptidase C48 family.</text>
</comment>
<keyword evidence="4" id="KW-0788">Thiol protease</keyword>
<feature type="domain" description="Ubiquitin-like protease family profile" evidence="6">
    <location>
        <begin position="40"/>
        <end position="72"/>
    </location>
</feature>
<accession>B9S7W3</accession>
<evidence type="ECO:0000256" key="1">
    <source>
        <dbReference type="ARBA" id="ARBA00005234"/>
    </source>
</evidence>
<dbReference type="SUPFAM" id="SSF54001">
    <property type="entry name" value="Cysteine proteinases"/>
    <property type="match status" value="1"/>
</dbReference>
<evidence type="ECO:0000313" key="7">
    <source>
        <dbReference type="EMBL" id="EEF40279.1"/>
    </source>
</evidence>
<dbReference type="Pfam" id="PF02902">
    <property type="entry name" value="Peptidase_C48"/>
    <property type="match status" value="1"/>
</dbReference>
<feature type="compositionally biased region" description="Basic residues" evidence="5">
    <location>
        <begin position="18"/>
        <end position="29"/>
    </location>
</feature>
<gene>
    <name evidence="7" type="ORF">RCOM_1382270</name>
</gene>
<reference evidence="8" key="1">
    <citation type="journal article" date="2010" name="Nat. Biotechnol.">
        <title>Draft genome sequence of the oilseed species Ricinus communis.</title>
        <authorList>
            <person name="Chan A.P."/>
            <person name="Crabtree J."/>
            <person name="Zhao Q."/>
            <person name="Lorenzi H."/>
            <person name="Orvis J."/>
            <person name="Puiu D."/>
            <person name="Melake-Berhan A."/>
            <person name="Jones K.M."/>
            <person name="Redman J."/>
            <person name="Chen G."/>
            <person name="Cahoon E.B."/>
            <person name="Gedil M."/>
            <person name="Stanke M."/>
            <person name="Haas B.J."/>
            <person name="Wortman J.R."/>
            <person name="Fraser-Liggett C.M."/>
            <person name="Ravel J."/>
            <person name="Rabinowicz P.D."/>
        </authorList>
    </citation>
    <scope>NUCLEOTIDE SEQUENCE [LARGE SCALE GENOMIC DNA]</scope>
    <source>
        <strain evidence="8">cv. Hale</strain>
    </source>
</reference>
<dbReference type="InParanoid" id="B9S7W3"/>
<dbReference type="Gene3D" id="3.40.395.10">
    <property type="entry name" value="Adenoviral Proteinase, Chain A"/>
    <property type="match status" value="1"/>
</dbReference>
<dbReference type="Proteomes" id="UP000008311">
    <property type="component" value="Unassembled WGS sequence"/>
</dbReference>
<keyword evidence="8" id="KW-1185">Reference proteome</keyword>
<dbReference type="AlphaFoldDB" id="B9S7W3"/>
<keyword evidence="3" id="KW-0378">Hydrolase</keyword>
<evidence type="ECO:0000256" key="4">
    <source>
        <dbReference type="ARBA" id="ARBA00022807"/>
    </source>
</evidence>
<organism evidence="7 8">
    <name type="scientific">Ricinus communis</name>
    <name type="common">Castor bean</name>
    <dbReference type="NCBI Taxonomy" id="3988"/>
    <lineage>
        <taxon>Eukaryota</taxon>
        <taxon>Viridiplantae</taxon>
        <taxon>Streptophyta</taxon>
        <taxon>Embryophyta</taxon>
        <taxon>Tracheophyta</taxon>
        <taxon>Spermatophyta</taxon>
        <taxon>Magnoliopsida</taxon>
        <taxon>eudicotyledons</taxon>
        <taxon>Gunneridae</taxon>
        <taxon>Pentapetalae</taxon>
        <taxon>rosids</taxon>
        <taxon>fabids</taxon>
        <taxon>Malpighiales</taxon>
        <taxon>Euphorbiaceae</taxon>
        <taxon>Acalyphoideae</taxon>
        <taxon>Acalypheae</taxon>
        <taxon>Ricinus</taxon>
    </lineage>
</organism>
<proteinExistence type="inferred from homology"/>
<dbReference type="PANTHER" id="PTHR46468:SF1">
    <property type="entry name" value="SENTRIN-SPECIFIC PROTEASE 8"/>
    <property type="match status" value="1"/>
</dbReference>
<dbReference type="PANTHER" id="PTHR46468">
    <property type="entry name" value="SENTRIN-SPECIFIC PROTEASE 8"/>
    <property type="match status" value="1"/>
</dbReference>
<dbReference type="EMBL" id="EQ973887">
    <property type="protein sequence ID" value="EEF40279.1"/>
    <property type="molecule type" value="Genomic_DNA"/>
</dbReference>
<evidence type="ECO:0000259" key="6">
    <source>
        <dbReference type="Pfam" id="PF02902"/>
    </source>
</evidence>
<dbReference type="InterPro" id="IPR003653">
    <property type="entry name" value="Peptidase_C48_C"/>
</dbReference>
<evidence type="ECO:0000313" key="8">
    <source>
        <dbReference type="Proteomes" id="UP000008311"/>
    </source>
</evidence>
<evidence type="ECO:0000256" key="5">
    <source>
        <dbReference type="SAM" id="MobiDB-lite"/>
    </source>
</evidence>
<evidence type="ECO:0000256" key="3">
    <source>
        <dbReference type="ARBA" id="ARBA00022801"/>
    </source>
</evidence>
<dbReference type="GO" id="GO:0008234">
    <property type="term" value="F:cysteine-type peptidase activity"/>
    <property type="evidence" value="ECO:0007669"/>
    <property type="project" value="UniProtKB-KW"/>
</dbReference>
<protein>
    <recommendedName>
        <fullName evidence="6">Ubiquitin-like protease family profile domain-containing protein</fullName>
    </recommendedName>
</protein>
<evidence type="ECO:0000256" key="2">
    <source>
        <dbReference type="ARBA" id="ARBA00022670"/>
    </source>
</evidence>
<feature type="region of interest" description="Disordered" evidence="5">
    <location>
        <begin position="1"/>
        <end position="56"/>
    </location>
</feature>
<dbReference type="InterPro" id="IPR044613">
    <property type="entry name" value="Nep1/2-like"/>
</dbReference>
<dbReference type="GO" id="GO:0006508">
    <property type="term" value="P:proteolysis"/>
    <property type="evidence" value="ECO:0007669"/>
    <property type="project" value="UniProtKB-KW"/>
</dbReference>
<sequence>MGTPTLQVSVPVPPSTKAKTKNNKKKKPPAAKCLPCSNAASTPPPVFVESPTPQQTNGYDCGIYVIAIARAICHWFHLKGVAKMMIGCLLFEDMLMHLWSSQCETRY</sequence>
<keyword evidence="2" id="KW-0645">Protease</keyword>
<dbReference type="InterPro" id="IPR038765">
    <property type="entry name" value="Papain-like_cys_pep_sf"/>
</dbReference>
<dbReference type="GO" id="GO:0019784">
    <property type="term" value="F:deNEDDylase activity"/>
    <property type="evidence" value="ECO:0007669"/>
    <property type="project" value="InterPro"/>
</dbReference>
<name>B9S7W3_RICCO</name>
<dbReference type="STRING" id="3988.B9S7W3"/>